<keyword evidence="4" id="KW-0808">Transferase</keyword>
<feature type="transmembrane region" description="Helical" evidence="8">
    <location>
        <begin position="257"/>
        <end position="279"/>
    </location>
</feature>
<evidence type="ECO:0000256" key="1">
    <source>
        <dbReference type="ARBA" id="ARBA00004651"/>
    </source>
</evidence>
<sequence>MKNILEHKFLDIFCIFIIFLTAPLFFYKLGQSSLVSFDEAWYGDIARNSLMSGNFINLTWNGGYYIDHPPVGFLLITISENLFGINAFGVRFASALSGLLSMVVIYFLGKELFGRVVGLSSALVLPSSFWFLFRSRSGNLDIILVFLFLLTLFFAIKASKEKKFLLPWSISLTSLFLTKTLVPFTIIPSLLIIFWKLKYKWKDFIPLIVLIFGIVGGWFIFQIFENRSFLNHFFGIGLPGVSAQTSFLENFKLTKEYLHAGVGKWFWPGLLAIFAGLFLMQRRFLILSVFFFVFFAPFIFSSKGHIWHLIPLHPILMLAFFGFSYVILKRFIRSEIIILFLFLVLIGYVSFLQTKRSWYEFIDIPAFISDEEILSKEAGKYPYDLFIDGDFVPSAVFYSGKKVNQIEKNRLSGIFKERRSVLVITYQWQLDGLGIKKDQYEVLKTDRDKMLILIK</sequence>
<evidence type="ECO:0000313" key="11">
    <source>
        <dbReference type="Proteomes" id="UP000176527"/>
    </source>
</evidence>
<feature type="transmembrane region" description="Helical" evidence="8">
    <location>
        <begin position="204"/>
        <end position="224"/>
    </location>
</feature>
<dbReference type="InterPro" id="IPR038731">
    <property type="entry name" value="RgtA/B/C-like"/>
</dbReference>
<dbReference type="Pfam" id="PF13231">
    <property type="entry name" value="PMT_2"/>
    <property type="match status" value="1"/>
</dbReference>
<evidence type="ECO:0000256" key="4">
    <source>
        <dbReference type="ARBA" id="ARBA00022679"/>
    </source>
</evidence>
<feature type="transmembrane region" description="Helical" evidence="8">
    <location>
        <begin position="140"/>
        <end position="156"/>
    </location>
</feature>
<dbReference type="Proteomes" id="UP000176527">
    <property type="component" value="Unassembled WGS sequence"/>
</dbReference>
<feature type="transmembrane region" description="Helical" evidence="8">
    <location>
        <begin position="113"/>
        <end position="133"/>
    </location>
</feature>
<name>A0A1F5KAR4_9BACT</name>
<dbReference type="EMBL" id="MFDE01000034">
    <property type="protein sequence ID" value="OGE37884.1"/>
    <property type="molecule type" value="Genomic_DNA"/>
</dbReference>
<keyword evidence="3" id="KW-0328">Glycosyltransferase</keyword>
<proteinExistence type="predicted"/>
<evidence type="ECO:0000256" key="6">
    <source>
        <dbReference type="ARBA" id="ARBA00022989"/>
    </source>
</evidence>
<accession>A0A1F5KAR4</accession>
<dbReference type="GO" id="GO:0009103">
    <property type="term" value="P:lipopolysaccharide biosynthetic process"/>
    <property type="evidence" value="ECO:0007669"/>
    <property type="project" value="UniProtKB-ARBA"/>
</dbReference>
<dbReference type="PANTHER" id="PTHR33908">
    <property type="entry name" value="MANNOSYLTRANSFERASE YKCB-RELATED"/>
    <property type="match status" value="1"/>
</dbReference>
<keyword evidence="7 8" id="KW-0472">Membrane</keyword>
<evidence type="ECO:0000256" key="2">
    <source>
        <dbReference type="ARBA" id="ARBA00022475"/>
    </source>
</evidence>
<protein>
    <recommendedName>
        <fullName evidence="9">Glycosyltransferase RgtA/B/C/D-like domain-containing protein</fullName>
    </recommendedName>
</protein>
<keyword evidence="6 8" id="KW-1133">Transmembrane helix</keyword>
<keyword evidence="2" id="KW-1003">Cell membrane</keyword>
<comment type="caution">
    <text evidence="10">The sequence shown here is derived from an EMBL/GenBank/DDBJ whole genome shotgun (WGS) entry which is preliminary data.</text>
</comment>
<reference evidence="10 11" key="1">
    <citation type="journal article" date="2016" name="Nat. Commun.">
        <title>Thousands of microbial genomes shed light on interconnected biogeochemical processes in an aquifer system.</title>
        <authorList>
            <person name="Anantharaman K."/>
            <person name="Brown C.T."/>
            <person name="Hug L.A."/>
            <person name="Sharon I."/>
            <person name="Castelle C.J."/>
            <person name="Probst A.J."/>
            <person name="Thomas B.C."/>
            <person name="Singh A."/>
            <person name="Wilkins M.J."/>
            <person name="Karaoz U."/>
            <person name="Brodie E.L."/>
            <person name="Williams K.H."/>
            <person name="Hubbard S.S."/>
            <person name="Banfield J.F."/>
        </authorList>
    </citation>
    <scope>NUCLEOTIDE SEQUENCE [LARGE SCALE GENOMIC DNA]</scope>
</reference>
<gene>
    <name evidence="10" type="ORF">A3F00_00115</name>
</gene>
<keyword evidence="5 8" id="KW-0812">Transmembrane</keyword>
<feature type="transmembrane region" description="Helical" evidence="8">
    <location>
        <begin position="176"/>
        <end position="197"/>
    </location>
</feature>
<dbReference type="GO" id="GO:0016763">
    <property type="term" value="F:pentosyltransferase activity"/>
    <property type="evidence" value="ECO:0007669"/>
    <property type="project" value="TreeGrafter"/>
</dbReference>
<dbReference type="GO" id="GO:0005886">
    <property type="term" value="C:plasma membrane"/>
    <property type="evidence" value="ECO:0007669"/>
    <property type="project" value="UniProtKB-SubCell"/>
</dbReference>
<feature type="transmembrane region" description="Helical" evidence="8">
    <location>
        <begin position="335"/>
        <end position="352"/>
    </location>
</feature>
<dbReference type="InterPro" id="IPR050297">
    <property type="entry name" value="LipidA_mod_glycosyltrf_83"/>
</dbReference>
<organism evidence="10 11">
    <name type="scientific">Candidatus Daviesbacteria bacterium RIFCSPHIGHO2_12_FULL_37_11</name>
    <dbReference type="NCBI Taxonomy" id="1797777"/>
    <lineage>
        <taxon>Bacteria</taxon>
        <taxon>Candidatus Daviesiibacteriota</taxon>
    </lineage>
</organism>
<evidence type="ECO:0000259" key="9">
    <source>
        <dbReference type="Pfam" id="PF13231"/>
    </source>
</evidence>
<feature type="domain" description="Glycosyltransferase RgtA/B/C/D-like" evidence="9">
    <location>
        <begin position="67"/>
        <end position="214"/>
    </location>
</feature>
<feature type="transmembrane region" description="Helical" evidence="8">
    <location>
        <begin position="306"/>
        <end position="328"/>
    </location>
</feature>
<evidence type="ECO:0000256" key="5">
    <source>
        <dbReference type="ARBA" id="ARBA00022692"/>
    </source>
</evidence>
<evidence type="ECO:0000256" key="3">
    <source>
        <dbReference type="ARBA" id="ARBA00022676"/>
    </source>
</evidence>
<feature type="transmembrane region" description="Helical" evidence="8">
    <location>
        <begin position="9"/>
        <end position="27"/>
    </location>
</feature>
<evidence type="ECO:0000256" key="7">
    <source>
        <dbReference type="ARBA" id="ARBA00023136"/>
    </source>
</evidence>
<evidence type="ECO:0000256" key="8">
    <source>
        <dbReference type="SAM" id="Phobius"/>
    </source>
</evidence>
<feature type="transmembrane region" description="Helical" evidence="8">
    <location>
        <begin position="88"/>
        <end position="107"/>
    </location>
</feature>
<dbReference type="AlphaFoldDB" id="A0A1F5KAR4"/>
<dbReference type="PANTHER" id="PTHR33908:SF11">
    <property type="entry name" value="MEMBRANE PROTEIN"/>
    <property type="match status" value="1"/>
</dbReference>
<feature type="transmembrane region" description="Helical" evidence="8">
    <location>
        <begin position="284"/>
        <end position="300"/>
    </location>
</feature>
<comment type="subcellular location">
    <subcellularLocation>
        <location evidence="1">Cell membrane</location>
        <topology evidence="1">Multi-pass membrane protein</topology>
    </subcellularLocation>
</comment>
<evidence type="ECO:0000313" key="10">
    <source>
        <dbReference type="EMBL" id="OGE37884.1"/>
    </source>
</evidence>